<reference evidence="1" key="1">
    <citation type="journal article" date="2017" name="Nature">
        <title>The sunflower genome provides insights into oil metabolism, flowering and Asterid evolution.</title>
        <authorList>
            <person name="Badouin H."/>
            <person name="Gouzy J."/>
            <person name="Grassa C.J."/>
            <person name="Murat F."/>
            <person name="Staton S.E."/>
            <person name="Cottret L."/>
            <person name="Lelandais-Briere C."/>
            <person name="Owens G.L."/>
            <person name="Carrere S."/>
            <person name="Mayjonade B."/>
            <person name="Legrand L."/>
            <person name="Gill N."/>
            <person name="Kane N.C."/>
            <person name="Bowers J.E."/>
            <person name="Hubner S."/>
            <person name="Bellec A."/>
            <person name="Berard A."/>
            <person name="Berges H."/>
            <person name="Blanchet N."/>
            <person name="Boniface M.C."/>
            <person name="Brunel D."/>
            <person name="Catrice O."/>
            <person name="Chaidir N."/>
            <person name="Claudel C."/>
            <person name="Donnadieu C."/>
            <person name="Faraut T."/>
            <person name="Fievet G."/>
            <person name="Helmstetter N."/>
            <person name="King M."/>
            <person name="Knapp S.J."/>
            <person name="Lai Z."/>
            <person name="Le Paslier M.C."/>
            <person name="Lippi Y."/>
            <person name="Lorenzon L."/>
            <person name="Mandel J.R."/>
            <person name="Marage G."/>
            <person name="Marchand G."/>
            <person name="Marquand E."/>
            <person name="Bret-Mestries E."/>
            <person name="Morien E."/>
            <person name="Nambeesan S."/>
            <person name="Nguyen T."/>
            <person name="Pegot-Espagnet P."/>
            <person name="Pouilly N."/>
            <person name="Raftis F."/>
            <person name="Sallet E."/>
            <person name="Schiex T."/>
            <person name="Thomas J."/>
            <person name="Vandecasteele C."/>
            <person name="Vares D."/>
            <person name="Vear F."/>
            <person name="Vautrin S."/>
            <person name="Crespi M."/>
            <person name="Mangin B."/>
            <person name="Burke J.M."/>
            <person name="Salse J."/>
            <person name="Munos S."/>
            <person name="Vincourt P."/>
            <person name="Rieseberg L.H."/>
            <person name="Langlade N.B."/>
        </authorList>
    </citation>
    <scope>NUCLEOTIDE SEQUENCE</scope>
    <source>
        <tissue evidence="1">Leaves</tissue>
    </source>
</reference>
<dbReference type="EMBL" id="MNCJ02000328">
    <property type="protein sequence ID" value="KAF5773210.1"/>
    <property type="molecule type" value="Genomic_DNA"/>
</dbReference>
<accession>A0A9K3EHC7</accession>
<name>A0A9K3EHC7_HELAN</name>
<evidence type="ECO:0000313" key="2">
    <source>
        <dbReference type="Proteomes" id="UP000215914"/>
    </source>
</evidence>
<protein>
    <submittedName>
        <fullName evidence="1">Uncharacterized protein</fullName>
    </submittedName>
</protein>
<organism evidence="1 2">
    <name type="scientific">Helianthus annuus</name>
    <name type="common">Common sunflower</name>
    <dbReference type="NCBI Taxonomy" id="4232"/>
    <lineage>
        <taxon>Eukaryota</taxon>
        <taxon>Viridiplantae</taxon>
        <taxon>Streptophyta</taxon>
        <taxon>Embryophyta</taxon>
        <taxon>Tracheophyta</taxon>
        <taxon>Spermatophyta</taxon>
        <taxon>Magnoliopsida</taxon>
        <taxon>eudicotyledons</taxon>
        <taxon>Gunneridae</taxon>
        <taxon>Pentapetalae</taxon>
        <taxon>asterids</taxon>
        <taxon>campanulids</taxon>
        <taxon>Asterales</taxon>
        <taxon>Asteraceae</taxon>
        <taxon>Asteroideae</taxon>
        <taxon>Heliantheae alliance</taxon>
        <taxon>Heliantheae</taxon>
        <taxon>Helianthus</taxon>
    </lineage>
</organism>
<sequence>MTWNFFQTDTLCIVNGTTRPSMLLISISFEGHHWWSHREPEQRDGPMAM</sequence>
<dbReference type="Gramene" id="mRNA:HanXRQr2_Chr13g0586141">
    <property type="protein sequence ID" value="mRNA:HanXRQr2_Chr13g0586141"/>
    <property type="gene ID" value="HanXRQr2_Chr13g0586141"/>
</dbReference>
<evidence type="ECO:0000313" key="1">
    <source>
        <dbReference type="EMBL" id="KAF5773210.1"/>
    </source>
</evidence>
<dbReference type="Proteomes" id="UP000215914">
    <property type="component" value="Unassembled WGS sequence"/>
</dbReference>
<dbReference type="AlphaFoldDB" id="A0A9K3EHC7"/>
<reference evidence="1" key="2">
    <citation type="submission" date="2020-06" db="EMBL/GenBank/DDBJ databases">
        <title>Helianthus annuus Genome sequencing and assembly Release 2.</title>
        <authorList>
            <person name="Gouzy J."/>
            <person name="Langlade N."/>
            <person name="Munos S."/>
        </authorList>
    </citation>
    <scope>NUCLEOTIDE SEQUENCE</scope>
    <source>
        <tissue evidence="1">Leaves</tissue>
    </source>
</reference>
<keyword evidence="2" id="KW-1185">Reference proteome</keyword>
<proteinExistence type="predicted"/>
<gene>
    <name evidence="1" type="ORF">HanXRQr2_Chr13g0586141</name>
</gene>
<comment type="caution">
    <text evidence="1">The sequence shown here is derived from an EMBL/GenBank/DDBJ whole genome shotgun (WGS) entry which is preliminary data.</text>
</comment>